<dbReference type="Proteomes" id="UP000283374">
    <property type="component" value="Unassembled WGS sequence"/>
</dbReference>
<evidence type="ECO:0000313" key="3">
    <source>
        <dbReference type="Proteomes" id="UP000283374"/>
    </source>
</evidence>
<feature type="transmembrane region" description="Helical" evidence="1">
    <location>
        <begin position="20"/>
        <end position="39"/>
    </location>
</feature>
<reference evidence="2 3" key="1">
    <citation type="submission" date="2018-08" db="EMBL/GenBank/DDBJ databases">
        <title>Cellulomonas rhizosphaerae sp. nov., a novel actinomycete isolated from soil.</title>
        <authorList>
            <person name="Tian Y."/>
        </authorList>
    </citation>
    <scope>NUCLEOTIDE SEQUENCE [LARGE SCALE GENOMIC DNA]</scope>
    <source>
        <strain evidence="2 3">NEAU-TCZ24</strain>
    </source>
</reference>
<keyword evidence="1" id="KW-0472">Membrane</keyword>
<name>A0A413RNP0_9CELL</name>
<keyword evidence="1" id="KW-1133">Transmembrane helix</keyword>
<proteinExistence type="predicted"/>
<organism evidence="2 3">
    <name type="scientific">Cellulomonas rhizosphaerae</name>
    <dbReference type="NCBI Taxonomy" id="2293719"/>
    <lineage>
        <taxon>Bacteria</taxon>
        <taxon>Bacillati</taxon>
        <taxon>Actinomycetota</taxon>
        <taxon>Actinomycetes</taxon>
        <taxon>Micrococcales</taxon>
        <taxon>Cellulomonadaceae</taxon>
        <taxon>Cellulomonas</taxon>
    </lineage>
</organism>
<dbReference type="RefSeq" id="WP_118766538.1">
    <property type="nucleotide sequence ID" value="NZ_QWKP01000158.1"/>
</dbReference>
<evidence type="ECO:0000256" key="1">
    <source>
        <dbReference type="SAM" id="Phobius"/>
    </source>
</evidence>
<keyword evidence="3" id="KW-1185">Reference proteome</keyword>
<gene>
    <name evidence="2" type="ORF">D1825_06010</name>
</gene>
<keyword evidence="1" id="KW-0812">Transmembrane</keyword>
<dbReference type="EMBL" id="QWKP01000158">
    <property type="protein sequence ID" value="RHA43520.1"/>
    <property type="molecule type" value="Genomic_DNA"/>
</dbReference>
<dbReference type="AlphaFoldDB" id="A0A413RNP0"/>
<evidence type="ECO:0000313" key="2">
    <source>
        <dbReference type="EMBL" id="RHA43520.1"/>
    </source>
</evidence>
<accession>A0A413RNP0</accession>
<sequence>MHAARDRLRAIRAWVRRHQFVTAVSVMGLALTTFCLAVLPGDVVTTHLARELEVRGVGATVTDVVGHTSTYRGSTSLDRVDVVVGDEVRVLRGIDESVTDGLPTHGSAPMPARSRYGAPLDVLWLPETPESVMARVDLADWDNGEVAQTSLVLAALGLVPVIASAVVLAARGNIRRRAAGKVTSGGQVGR</sequence>
<comment type="caution">
    <text evidence="2">The sequence shown here is derived from an EMBL/GenBank/DDBJ whole genome shotgun (WGS) entry which is preliminary data.</text>
</comment>
<feature type="transmembrane region" description="Helical" evidence="1">
    <location>
        <begin position="151"/>
        <end position="170"/>
    </location>
</feature>
<protein>
    <submittedName>
        <fullName evidence="2">Uncharacterized protein</fullName>
    </submittedName>
</protein>